<evidence type="ECO:0008006" key="4">
    <source>
        <dbReference type="Google" id="ProtNLM"/>
    </source>
</evidence>
<sequence length="218" mass="25220">MKTTNLLIVLLLSFCAIGCSKTINREGDEDIEKVVEFTIYPETVYGHHVLSTIWTENIVFSDSDNNKKQDVFHTHIDGIESVNFERGYQYIYEAKKIWIRKHVIADVSPIKYVLLKQIKKEKVITQDTEQELELKVGNELVKFSPTLPYDLQNDGAPKVYDALYCTNTKTNTILILKEIKNFNFEAGNEYILKVKKTTKATPYEVSYELLEVKSKIKK</sequence>
<dbReference type="AlphaFoldDB" id="A0A0B7H0C8"/>
<keyword evidence="3" id="KW-1185">Reference proteome</keyword>
<gene>
    <name evidence="2" type="ORF">CCYN2B_120123</name>
</gene>
<accession>A0A0B7H0C8</accession>
<reference evidence="3" key="1">
    <citation type="submission" date="2015-01" db="EMBL/GenBank/DDBJ databases">
        <authorList>
            <person name="MANFREDI Pablo"/>
        </authorList>
    </citation>
    <scope>NUCLEOTIDE SEQUENCE [LARGE SCALE GENOMIC DNA]</scope>
    <source>
        <strain evidence="3">Ccyn2B</strain>
    </source>
</reference>
<organism evidence="2 3">
    <name type="scientific">Capnocytophaga cynodegmi</name>
    <dbReference type="NCBI Taxonomy" id="28189"/>
    <lineage>
        <taxon>Bacteria</taxon>
        <taxon>Pseudomonadati</taxon>
        <taxon>Bacteroidota</taxon>
        <taxon>Flavobacteriia</taxon>
        <taxon>Flavobacteriales</taxon>
        <taxon>Flavobacteriaceae</taxon>
        <taxon>Capnocytophaga</taxon>
    </lineage>
</organism>
<dbReference type="RefSeq" id="WP_041990325.1">
    <property type="nucleotide sequence ID" value="NZ_CDOD01000004.1"/>
</dbReference>
<dbReference type="Proteomes" id="UP000038055">
    <property type="component" value="Unassembled WGS sequence"/>
</dbReference>
<keyword evidence="1" id="KW-0732">Signal</keyword>
<dbReference type="EMBL" id="CDOD01000004">
    <property type="protein sequence ID" value="CEN32840.1"/>
    <property type="molecule type" value="Genomic_DNA"/>
</dbReference>
<proteinExistence type="predicted"/>
<name>A0A0B7H0C8_9FLAO</name>
<evidence type="ECO:0000313" key="2">
    <source>
        <dbReference type="EMBL" id="CEN32840.1"/>
    </source>
</evidence>
<evidence type="ECO:0000313" key="3">
    <source>
        <dbReference type="Proteomes" id="UP000038055"/>
    </source>
</evidence>
<protein>
    <recommendedName>
        <fullName evidence="4">DUF4377 domain-containing protein</fullName>
    </recommendedName>
</protein>
<evidence type="ECO:0000256" key="1">
    <source>
        <dbReference type="SAM" id="SignalP"/>
    </source>
</evidence>
<feature type="signal peptide" evidence="1">
    <location>
        <begin position="1"/>
        <end position="18"/>
    </location>
</feature>
<feature type="chain" id="PRO_5002115563" description="DUF4377 domain-containing protein" evidence="1">
    <location>
        <begin position="19"/>
        <end position="218"/>
    </location>
</feature>